<protein>
    <submittedName>
        <fullName evidence="2">Uncharacterized protein</fullName>
    </submittedName>
</protein>
<proteinExistence type="predicted"/>
<feature type="compositionally biased region" description="Acidic residues" evidence="1">
    <location>
        <begin position="61"/>
        <end position="98"/>
    </location>
</feature>
<organism evidence="2">
    <name type="scientific">Tanacetum cinerariifolium</name>
    <name type="common">Dalmatian daisy</name>
    <name type="synonym">Chrysanthemum cinerariifolium</name>
    <dbReference type="NCBI Taxonomy" id="118510"/>
    <lineage>
        <taxon>Eukaryota</taxon>
        <taxon>Viridiplantae</taxon>
        <taxon>Streptophyta</taxon>
        <taxon>Embryophyta</taxon>
        <taxon>Tracheophyta</taxon>
        <taxon>Spermatophyta</taxon>
        <taxon>Magnoliopsida</taxon>
        <taxon>eudicotyledons</taxon>
        <taxon>Gunneridae</taxon>
        <taxon>Pentapetalae</taxon>
        <taxon>asterids</taxon>
        <taxon>campanulids</taxon>
        <taxon>Asterales</taxon>
        <taxon>Asteraceae</taxon>
        <taxon>Asteroideae</taxon>
        <taxon>Anthemideae</taxon>
        <taxon>Anthemidinae</taxon>
        <taxon>Tanacetum</taxon>
    </lineage>
</organism>
<name>A0A699X1U7_TANCI</name>
<dbReference type="EMBL" id="BKCJ011801887">
    <property type="protein sequence ID" value="GFD54062.1"/>
    <property type="molecule type" value="Genomic_DNA"/>
</dbReference>
<gene>
    <name evidence="2" type="ORF">Tci_926031</name>
</gene>
<feature type="region of interest" description="Disordered" evidence="1">
    <location>
        <begin position="28"/>
        <end position="98"/>
    </location>
</feature>
<sequence length="98" mass="10631">GKQPTKAKSLFDPLKVARTEAQQLKIVLRRSRQQTHISQPGGSGTDEGTGSKPGVSNVPTDESEEELSWNSSDDEGADDQVNDGDDDEEDEGDESDER</sequence>
<evidence type="ECO:0000256" key="1">
    <source>
        <dbReference type="SAM" id="MobiDB-lite"/>
    </source>
</evidence>
<evidence type="ECO:0000313" key="2">
    <source>
        <dbReference type="EMBL" id="GFD54062.1"/>
    </source>
</evidence>
<reference evidence="2" key="1">
    <citation type="journal article" date="2019" name="Sci. Rep.">
        <title>Draft genome of Tanacetum cinerariifolium, the natural source of mosquito coil.</title>
        <authorList>
            <person name="Yamashiro T."/>
            <person name="Shiraishi A."/>
            <person name="Satake H."/>
            <person name="Nakayama K."/>
        </authorList>
    </citation>
    <scope>NUCLEOTIDE SEQUENCE</scope>
</reference>
<comment type="caution">
    <text evidence="2">The sequence shown here is derived from an EMBL/GenBank/DDBJ whole genome shotgun (WGS) entry which is preliminary data.</text>
</comment>
<dbReference type="AlphaFoldDB" id="A0A699X1U7"/>
<feature type="non-terminal residue" evidence="2">
    <location>
        <position position="1"/>
    </location>
</feature>
<accession>A0A699X1U7</accession>
<feature type="non-terminal residue" evidence="2">
    <location>
        <position position="98"/>
    </location>
</feature>